<proteinExistence type="predicted"/>
<accession>A0A1M6TW65</accession>
<keyword evidence="3" id="KW-1185">Reference proteome</keyword>
<organism evidence="2 3">
    <name type="scientific">Epilithonimonas mollis</name>
    <dbReference type="NCBI Taxonomy" id="216903"/>
    <lineage>
        <taxon>Bacteria</taxon>
        <taxon>Pseudomonadati</taxon>
        <taxon>Bacteroidota</taxon>
        <taxon>Flavobacteriia</taxon>
        <taxon>Flavobacteriales</taxon>
        <taxon>Weeksellaceae</taxon>
        <taxon>Chryseobacterium group</taxon>
        <taxon>Epilithonimonas</taxon>
    </lineage>
</organism>
<dbReference type="Proteomes" id="UP000184498">
    <property type="component" value="Unassembled WGS sequence"/>
</dbReference>
<feature type="transmembrane region" description="Helical" evidence="1">
    <location>
        <begin position="12"/>
        <end position="31"/>
    </location>
</feature>
<sequence>MNRYQETIYKSVLIFSALINLFLIVLLFFVLRDSLSGIGYWFLILDSRRLWFFFGVVFAYSLANAVFIVRFLKLKSFQK</sequence>
<keyword evidence="1" id="KW-0472">Membrane</keyword>
<dbReference type="AlphaFoldDB" id="A0A1M6TW65"/>
<name>A0A1M6TW65_9FLAO</name>
<feature type="transmembrane region" description="Helical" evidence="1">
    <location>
        <begin position="51"/>
        <end position="72"/>
    </location>
</feature>
<keyword evidence="1" id="KW-0812">Transmembrane</keyword>
<evidence type="ECO:0000313" key="2">
    <source>
        <dbReference type="EMBL" id="SHK61133.1"/>
    </source>
</evidence>
<evidence type="ECO:0000313" key="3">
    <source>
        <dbReference type="Proteomes" id="UP000184498"/>
    </source>
</evidence>
<gene>
    <name evidence="2" type="ORF">SAMN05444371_2975</name>
</gene>
<keyword evidence="1" id="KW-1133">Transmembrane helix</keyword>
<evidence type="ECO:0000256" key="1">
    <source>
        <dbReference type="SAM" id="Phobius"/>
    </source>
</evidence>
<protein>
    <submittedName>
        <fullName evidence="2">Uncharacterized protein</fullName>
    </submittedName>
</protein>
<dbReference type="EMBL" id="FRAM01000004">
    <property type="protein sequence ID" value="SHK61133.1"/>
    <property type="molecule type" value="Genomic_DNA"/>
</dbReference>
<reference evidence="3" key="1">
    <citation type="submission" date="2016-11" db="EMBL/GenBank/DDBJ databases">
        <authorList>
            <person name="Varghese N."/>
            <person name="Submissions S."/>
        </authorList>
    </citation>
    <scope>NUCLEOTIDE SEQUENCE [LARGE SCALE GENOMIC DNA]</scope>
    <source>
        <strain evidence="3">DSM 18016</strain>
    </source>
</reference>
<dbReference type="STRING" id="216903.SAMN05444371_2975"/>